<protein>
    <recommendedName>
        <fullName evidence="1">F-box domain-containing protein</fullName>
    </recommendedName>
</protein>
<dbReference type="Pfam" id="PF00646">
    <property type="entry name" value="F-box"/>
    <property type="match status" value="1"/>
</dbReference>
<organism evidence="2 3">
    <name type="scientific">Gymnopilus dilepis</name>
    <dbReference type="NCBI Taxonomy" id="231916"/>
    <lineage>
        <taxon>Eukaryota</taxon>
        <taxon>Fungi</taxon>
        <taxon>Dikarya</taxon>
        <taxon>Basidiomycota</taxon>
        <taxon>Agaricomycotina</taxon>
        <taxon>Agaricomycetes</taxon>
        <taxon>Agaricomycetidae</taxon>
        <taxon>Agaricales</taxon>
        <taxon>Agaricineae</taxon>
        <taxon>Hymenogastraceae</taxon>
        <taxon>Gymnopilus</taxon>
    </lineage>
</organism>
<evidence type="ECO:0000313" key="2">
    <source>
        <dbReference type="EMBL" id="PPR05307.1"/>
    </source>
</evidence>
<dbReference type="InParanoid" id="A0A409YQM1"/>
<dbReference type="OrthoDB" id="3044761at2759"/>
<dbReference type="InterPro" id="IPR032675">
    <property type="entry name" value="LRR_dom_sf"/>
</dbReference>
<keyword evidence="3" id="KW-1185">Reference proteome</keyword>
<dbReference type="Proteomes" id="UP000284706">
    <property type="component" value="Unassembled WGS sequence"/>
</dbReference>
<reference evidence="2 3" key="1">
    <citation type="journal article" date="2018" name="Evol. Lett.">
        <title>Horizontal gene cluster transfer increased hallucinogenic mushroom diversity.</title>
        <authorList>
            <person name="Reynolds H.T."/>
            <person name="Vijayakumar V."/>
            <person name="Gluck-Thaler E."/>
            <person name="Korotkin H.B."/>
            <person name="Matheny P.B."/>
            <person name="Slot J.C."/>
        </authorList>
    </citation>
    <scope>NUCLEOTIDE SEQUENCE [LARGE SCALE GENOMIC DNA]</scope>
    <source>
        <strain evidence="2 3">SRW20</strain>
    </source>
</reference>
<sequence>MAFVLNDDLVHEIFRTCSIHSLLNLSLVSTRFHAASVPHLVRDVSLAQSPEQVLCFLRYIIDNTQLPDAVALGERSDASGISGPGKHVISFEIRRSAFDSTVEGTYNHIRIEPEPRPVESWASTLTKALALMPNLCSFAMFGSGNTKRIFSHSPDFAMTLMSRLFLEELSLSGLNDAVSTAIGQAMQSRNLKGGTKFKKLCFYRNITTGDPPVSLVRTNGIGSLISHCRDSLEVLELTDPTIQSFLYSPGEAASSDGITSVEAGTMIFPNVVRFAWYFTLDISLDSLNSSFPSLKNLDLGYYTPPRPDHEILFKNLKSVGGTYNDVSSFLQFIALPDKIRRLDLRSLPTLDADHHLGISRVASGLKSLHVENSGRDETDWWKFFHPSFSSLTYLSVSFVDMFTEYIGTMASILLVNENLPPLLASVPLEYMSILIIGHPIWGQRPSDFEAFTMTEDEVAMRYAKHVKTLKFVDVYKSWAVDPDCDEHWHYWRIIREDSPDDGGKGVQLEALDAADGKAWNKWYDDAAFRE</sequence>
<dbReference type="AlphaFoldDB" id="A0A409YQM1"/>
<evidence type="ECO:0000259" key="1">
    <source>
        <dbReference type="Pfam" id="PF00646"/>
    </source>
</evidence>
<dbReference type="CDD" id="cd09917">
    <property type="entry name" value="F-box_SF"/>
    <property type="match status" value="1"/>
</dbReference>
<comment type="caution">
    <text evidence="2">The sequence shown here is derived from an EMBL/GenBank/DDBJ whole genome shotgun (WGS) entry which is preliminary data.</text>
</comment>
<proteinExistence type="predicted"/>
<evidence type="ECO:0000313" key="3">
    <source>
        <dbReference type="Proteomes" id="UP000284706"/>
    </source>
</evidence>
<dbReference type="Gene3D" id="3.80.10.10">
    <property type="entry name" value="Ribonuclease Inhibitor"/>
    <property type="match status" value="1"/>
</dbReference>
<dbReference type="EMBL" id="NHYE01000489">
    <property type="protein sequence ID" value="PPR05307.1"/>
    <property type="molecule type" value="Genomic_DNA"/>
</dbReference>
<gene>
    <name evidence="2" type="ORF">CVT26_011566</name>
</gene>
<feature type="domain" description="F-box" evidence="1">
    <location>
        <begin position="5"/>
        <end position="35"/>
    </location>
</feature>
<name>A0A409YQM1_9AGAR</name>
<dbReference type="SUPFAM" id="SSF52047">
    <property type="entry name" value="RNI-like"/>
    <property type="match status" value="1"/>
</dbReference>
<accession>A0A409YQM1</accession>
<dbReference type="InterPro" id="IPR001810">
    <property type="entry name" value="F-box_dom"/>
</dbReference>